<organism evidence="1 2">
    <name type="scientific">Nelumbo nucifera</name>
    <name type="common">Sacred lotus</name>
    <dbReference type="NCBI Taxonomy" id="4432"/>
    <lineage>
        <taxon>Eukaryota</taxon>
        <taxon>Viridiplantae</taxon>
        <taxon>Streptophyta</taxon>
        <taxon>Embryophyta</taxon>
        <taxon>Tracheophyta</taxon>
        <taxon>Spermatophyta</taxon>
        <taxon>Magnoliopsida</taxon>
        <taxon>Proteales</taxon>
        <taxon>Nelumbonaceae</taxon>
        <taxon>Nelumbo</taxon>
    </lineage>
</organism>
<sequence>MNGWNSTPSSRFIAETIITLILMAFLKLEEPDIVDFVLLWY</sequence>
<name>A0A822Z581_NELNU</name>
<protein>
    <submittedName>
        <fullName evidence="1">Uncharacterized protein</fullName>
    </submittedName>
</protein>
<gene>
    <name evidence="1" type="ORF">HUJ06_014073</name>
</gene>
<evidence type="ECO:0000313" key="2">
    <source>
        <dbReference type="Proteomes" id="UP000607653"/>
    </source>
</evidence>
<reference evidence="1 2" key="1">
    <citation type="journal article" date="2020" name="Mol. Biol. Evol.">
        <title>Distinct Expression and Methylation Patterns for Genes with Different Fates following a Single Whole-Genome Duplication in Flowering Plants.</title>
        <authorList>
            <person name="Shi T."/>
            <person name="Rahmani R.S."/>
            <person name="Gugger P.F."/>
            <person name="Wang M."/>
            <person name="Li H."/>
            <person name="Zhang Y."/>
            <person name="Li Z."/>
            <person name="Wang Q."/>
            <person name="Van de Peer Y."/>
            <person name="Marchal K."/>
            <person name="Chen J."/>
        </authorList>
    </citation>
    <scope>NUCLEOTIDE SEQUENCE [LARGE SCALE GENOMIC DNA]</scope>
    <source>
        <tissue evidence="1">Leaf</tissue>
    </source>
</reference>
<dbReference type="AlphaFoldDB" id="A0A822Z581"/>
<dbReference type="EMBL" id="DUZY01000005">
    <property type="protein sequence ID" value="DAD39750.1"/>
    <property type="molecule type" value="Genomic_DNA"/>
</dbReference>
<accession>A0A822Z581</accession>
<comment type="caution">
    <text evidence="1">The sequence shown here is derived from an EMBL/GenBank/DDBJ whole genome shotgun (WGS) entry which is preliminary data.</text>
</comment>
<proteinExistence type="predicted"/>
<evidence type="ECO:0000313" key="1">
    <source>
        <dbReference type="EMBL" id="DAD39750.1"/>
    </source>
</evidence>
<keyword evidence="2" id="KW-1185">Reference proteome</keyword>
<dbReference type="Proteomes" id="UP000607653">
    <property type="component" value="Unassembled WGS sequence"/>
</dbReference>